<protein>
    <submittedName>
        <fullName evidence="1">Uncharacterized protein</fullName>
    </submittedName>
</protein>
<sequence>MEEMRGAAMAYYAKMSDDQRQSFQRFNRLMDGNGDGKVRFQEYMDFIRKQGYDHVPSNLFRLLDENNRGYLDFEECVTLFYMITCNRFVFCGGYNCKSHLLGLHFVCVECYRFGKGTFSLCSACYRDTNFDHVHSTFLDNYDLLHSKAWEGDKLSITSGVVGSLDKRATMEDLVKTAKLYYEKSSLDIQTAALDFFESLDNNNDGKVSLHEFLGFMRDKGHVKMGSSQFFNKLDDDNNGTLEFMEIMALYYIIKSGRPFCGGCDEFIPGMYFTCSVCFDNGNDLFCVCQNCFEADHYSHHHARFLDNYALLEAKKMHGSNIVTHSNQHEPSSSVTITELRTSTTNAVVPCERPKPLMFFTYSFVLAPLQPLYLWGRSGMQSTSDRAYKILEVAIGTAVGNVCTIL</sequence>
<name>A0ACC0PLG7_RHOML</name>
<evidence type="ECO:0000313" key="1">
    <source>
        <dbReference type="EMBL" id="KAI8566568.1"/>
    </source>
</evidence>
<dbReference type="Proteomes" id="UP001062846">
    <property type="component" value="Chromosome 2"/>
</dbReference>
<gene>
    <name evidence="1" type="ORF">RHMOL_Rhmol02G0050500</name>
</gene>
<reference evidence="1" key="1">
    <citation type="submission" date="2022-02" db="EMBL/GenBank/DDBJ databases">
        <title>Plant Genome Project.</title>
        <authorList>
            <person name="Zhang R.-G."/>
        </authorList>
    </citation>
    <scope>NUCLEOTIDE SEQUENCE</scope>
    <source>
        <strain evidence="1">AT1</strain>
    </source>
</reference>
<proteinExistence type="predicted"/>
<organism evidence="1 2">
    <name type="scientific">Rhododendron molle</name>
    <name type="common">Chinese azalea</name>
    <name type="synonym">Azalea mollis</name>
    <dbReference type="NCBI Taxonomy" id="49168"/>
    <lineage>
        <taxon>Eukaryota</taxon>
        <taxon>Viridiplantae</taxon>
        <taxon>Streptophyta</taxon>
        <taxon>Embryophyta</taxon>
        <taxon>Tracheophyta</taxon>
        <taxon>Spermatophyta</taxon>
        <taxon>Magnoliopsida</taxon>
        <taxon>eudicotyledons</taxon>
        <taxon>Gunneridae</taxon>
        <taxon>Pentapetalae</taxon>
        <taxon>asterids</taxon>
        <taxon>Ericales</taxon>
        <taxon>Ericaceae</taxon>
        <taxon>Ericoideae</taxon>
        <taxon>Rhodoreae</taxon>
        <taxon>Rhododendron</taxon>
    </lineage>
</organism>
<evidence type="ECO:0000313" key="2">
    <source>
        <dbReference type="Proteomes" id="UP001062846"/>
    </source>
</evidence>
<keyword evidence="2" id="KW-1185">Reference proteome</keyword>
<accession>A0ACC0PLG7</accession>
<comment type="caution">
    <text evidence="1">The sequence shown here is derived from an EMBL/GenBank/DDBJ whole genome shotgun (WGS) entry which is preliminary data.</text>
</comment>
<dbReference type="EMBL" id="CM046389">
    <property type="protein sequence ID" value="KAI8566568.1"/>
    <property type="molecule type" value="Genomic_DNA"/>
</dbReference>